<dbReference type="OrthoDB" id="4243321at2"/>
<dbReference type="RefSeq" id="WP_091726051.1">
    <property type="nucleotide sequence ID" value="NZ_LT629757.1"/>
</dbReference>
<accession>A0A1H1MRZ2</accession>
<gene>
    <name evidence="2" type="ORF">SAMN04488570_0666</name>
</gene>
<evidence type="ECO:0000313" key="3">
    <source>
        <dbReference type="Proteomes" id="UP000198859"/>
    </source>
</evidence>
<feature type="region of interest" description="Disordered" evidence="1">
    <location>
        <begin position="52"/>
        <end position="74"/>
    </location>
</feature>
<dbReference type="STRING" id="642780.SAMN04488570_0666"/>
<evidence type="ECO:0000256" key="1">
    <source>
        <dbReference type="SAM" id="MobiDB-lite"/>
    </source>
</evidence>
<dbReference type="Proteomes" id="UP000198859">
    <property type="component" value="Chromosome I"/>
</dbReference>
<proteinExistence type="predicted"/>
<dbReference type="AlphaFoldDB" id="A0A1H1MRZ2"/>
<dbReference type="EMBL" id="LT629757">
    <property type="protein sequence ID" value="SDR89693.1"/>
    <property type="molecule type" value="Genomic_DNA"/>
</dbReference>
<reference evidence="3" key="1">
    <citation type="submission" date="2016-10" db="EMBL/GenBank/DDBJ databases">
        <authorList>
            <person name="Varghese N."/>
            <person name="Submissions S."/>
        </authorList>
    </citation>
    <scope>NUCLEOTIDE SEQUENCE [LARGE SCALE GENOMIC DNA]</scope>
    <source>
        <strain evidence="3">DSM 22127</strain>
    </source>
</reference>
<evidence type="ECO:0008006" key="4">
    <source>
        <dbReference type="Google" id="ProtNLM"/>
    </source>
</evidence>
<protein>
    <recommendedName>
        <fullName evidence="4">Insertion element protein</fullName>
    </recommendedName>
</protein>
<keyword evidence="3" id="KW-1185">Reference proteome</keyword>
<name>A0A1H1MRZ2_9ACTN</name>
<evidence type="ECO:0000313" key="2">
    <source>
        <dbReference type="EMBL" id="SDR89693.1"/>
    </source>
</evidence>
<feature type="compositionally biased region" description="Low complexity" evidence="1">
    <location>
        <begin position="54"/>
        <end position="74"/>
    </location>
</feature>
<organism evidence="2 3">
    <name type="scientific">Nocardioides scoriae</name>
    <dbReference type="NCBI Taxonomy" id="642780"/>
    <lineage>
        <taxon>Bacteria</taxon>
        <taxon>Bacillati</taxon>
        <taxon>Actinomycetota</taxon>
        <taxon>Actinomycetes</taxon>
        <taxon>Propionibacteriales</taxon>
        <taxon>Nocardioidaceae</taxon>
        <taxon>Nocardioides</taxon>
    </lineage>
</organism>
<sequence length="74" mass="7730">MSARAVPFHCPFCGDEDLRPHEAADGTSPHGAWECHSCLRAFKVSMIGQLRRPASLASSGTPSGSTSASGEGTR</sequence>